<dbReference type="EMBL" id="JAVREQ010000001">
    <property type="protein sequence ID" value="MDT0377218.1"/>
    <property type="molecule type" value="Genomic_DNA"/>
</dbReference>
<gene>
    <name evidence="1" type="ORF">RM572_00310</name>
</gene>
<dbReference type="Proteomes" id="UP001183414">
    <property type="component" value="Unassembled WGS sequence"/>
</dbReference>
<keyword evidence="2" id="KW-1185">Reference proteome</keyword>
<reference evidence="2" key="1">
    <citation type="submission" date="2023-07" db="EMBL/GenBank/DDBJ databases">
        <title>30 novel species of actinomycetes from the DSMZ collection.</title>
        <authorList>
            <person name="Nouioui I."/>
        </authorList>
    </citation>
    <scope>NUCLEOTIDE SEQUENCE [LARGE SCALE GENOMIC DNA]</scope>
    <source>
        <strain evidence="2">DSM 42041</strain>
    </source>
</reference>
<evidence type="ECO:0000313" key="2">
    <source>
        <dbReference type="Proteomes" id="UP001183414"/>
    </source>
</evidence>
<dbReference type="RefSeq" id="WP_311671223.1">
    <property type="nucleotide sequence ID" value="NZ_JAVREQ010000001.1"/>
</dbReference>
<comment type="caution">
    <text evidence="1">The sequence shown here is derived from an EMBL/GenBank/DDBJ whole genome shotgun (WGS) entry which is preliminary data.</text>
</comment>
<sequence>MSAPETTDEGGAWISSGQIYRELQRHNELLVKLTTQLERGRYEERISALESRMWWLSGAATVAGAVLGRMLPV</sequence>
<evidence type="ECO:0000313" key="1">
    <source>
        <dbReference type="EMBL" id="MDT0377218.1"/>
    </source>
</evidence>
<protein>
    <submittedName>
        <fullName evidence="1">Uncharacterized protein</fullName>
    </submittedName>
</protein>
<proteinExistence type="predicted"/>
<name>A0ABU2NJW9_9ACTN</name>
<accession>A0ABU2NJW9</accession>
<organism evidence="1 2">
    <name type="scientific">Streptomyces hazeniae</name>
    <dbReference type="NCBI Taxonomy" id="3075538"/>
    <lineage>
        <taxon>Bacteria</taxon>
        <taxon>Bacillati</taxon>
        <taxon>Actinomycetota</taxon>
        <taxon>Actinomycetes</taxon>
        <taxon>Kitasatosporales</taxon>
        <taxon>Streptomycetaceae</taxon>
        <taxon>Streptomyces</taxon>
    </lineage>
</organism>